<protein>
    <submittedName>
        <fullName evidence="2">Uncharacterized protein</fullName>
    </submittedName>
</protein>
<sequence>MVYEAAAAVALRDQSQPHGEEKSGGNGGARNHGRQPQQQVVRKKKVTTVWCGVLRIFRRVFPVSAGAPGSGKNKN</sequence>
<proteinExistence type="predicted"/>
<evidence type="ECO:0000313" key="2">
    <source>
        <dbReference type="EMBL" id="GJN12310.1"/>
    </source>
</evidence>
<name>A0AAV5DQY9_ELECO</name>
<evidence type="ECO:0000313" key="3">
    <source>
        <dbReference type="Proteomes" id="UP001054889"/>
    </source>
</evidence>
<keyword evidence="3" id="KW-1185">Reference proteome</keyword>
<dbReference type="AlphaFoldDB" id="A0AAV5DQY9"/>
<feature type="region of interest" description="Disordered" evidence="1">
    <location>
        <begin position="8"/>
        <end position="43"/>
    </location>
</feature>
<evidence type="ECO:0000256" key="1">
    <source>
        <dbReference type="SAM" id="MobiDB-lite"/>
    </source>
</evidence>
<reference evidence="2" key="1">
    <citation type="journal article" date="2018" name="DNA Res.">
        <title>Multiple hybrid de novo genome assembly of finger millet, an orphan allotetraploid crop.</title>
        <authorList>
            <person name="Hatakeyama M."/>
            <person name="Aluri S."/>
            <person name="Balachadran M.T."/>
            <person name="Sivarajan S.R."/>
            <person name="Patrignani A."/>
            <person name="Gruter S."/>
            <person name="Poveda L."/>
            <person name="Shimizu-Inatsugi R."/>
            <person name="Baeten J."/>
            <person name="Francoijs K.J."/>
            <person name="Nataraja K.N."/>
            <person name="Reddy Y.A.N."/>
            <person name="Phadnis S."/>
            <person name="Ravikumar R.L."/>
            <person name="Schlapbach R."/>
            <person name="Sreeman S.M."/>
            <person name="Shimizu K.K."/>
        </authorList>
    </citation>
    <scope>NUCLEOTIDE SEQUENCE</scope>
</reference>
<organism evidence="2 3">
    <name type="scientific">Eleusine coracana subsp. coracana</name>
    <dbReference type="NCBI Taxonomy" id="191504"/>
    <lineage>
        <taxon>Eukaryota</taxon>
        <taxon>Viridiplantae</taxon>
        <taxon>Streptophyta</taxon>
        <taxon>Embryophyta</taxon>
        <taxon>Tracheophyta</taxon>
        <taxon>Spermatophyta</taxon>
        <taxon>Magnoliopsida</taxon>
        <taxon>Liliopsida</taxon>
        <taxon>Poales</taxon>
        <taxon>Poaceae</taxon>
        <taxon>PACMAD clade</taxon>
        <taxon>Chloridoideae</taxon>
        <taxon>Cynodonteae</taxon>
        <taxon>Eleusininae</taxon>
        <taxon>Eleusine</taxon>
    </lineage>
</organism>
<dbReference type="EMBL" id="BQKI01000023">
    <property type="protein sequence ID" value="GJN12310.1"/>
    <property type="molecule type" value="Genomic_DNA"/>
</dbReference>
<reference evidence="2" key="2">
    <citation type="submission" date="2021-12" db="EMBL/GenBank/DDBJ databases">
        <title>Resequencing data analysis of finger millet.</title>
        <authorList>
            <person name="Hatakeyama M."/>
            <person name="Aluri S."/>
            <person name="Balachadran M.T."/>
            <person name="Sivarajan S.R."/>
            <person name="Poveda L."/>
            <person name="Shimizu-Inatsugi R."/>
            <person name="Schlapbach R."/>
            <person name="Sreeman S.M."/>
            <person name="Shimizu K.K."/>
        </authorList>
    </citation>
    <scope>NUCLEOTIDE SEQUENCE</scope>
</reference>
<gene>
    <name evidence="2" type="primary">ga30579</name>
    <name evidence="2" type="ORF">PR202_ga30579</name>
</gene>
<accession>A0AAV5DQY9</accession>
<dbReference type="Proteomes" id="UP001054889">
    <property type="component" value="Unassembled WGS sequence"/>
</dbReference>
<comment type="caution">
    <text evidence="2">The sequence shown here is derived from an EMBL/GenBank/DDBJ whole genome shotgun (WGS) entry which is preliminary data.</text>
</comment>